<dbReference type="GO" id="GO:0005886">
    <property type="term" value="C:plasma membrane"/>
    <property type="evidence" value="ECO:0007669"/>
    <property type="project" value="UniProtKB-SubCell"/>
</dbReference>
<evidence type="ECO:0000256" key="5">
    <source>
        <dbReference type="ARBA" id="ARBA00022553"/>
    </source>
</evidence>
<evidence type="ECO:0000256" key="10">
    <source>
        <dbReference type="ARBA" id="ARBA00022741"/>
    </source>
</evidence>
<protein>
    <recommendedName>
        <fullName evidence="24">Gamma-aminobutyric acid type B receptor subunit 2</fullName>
        <ecNumber evidence="3">2.7.10.1</ecNumber>
    </recommendedName>
</protein>
<dbReference type="GO" id="GO:0043235">
    <property type="term" value="C:receptor complex"/>
    <property type="evidence" value="ECO:0007669"/>
    <property type="project" value="TreeGrafter"/>
</dbReference>
<dbReference type="SMART" id="SM00219">
    <property type="entry name" value="TyrKc"/>
    <property type="match status" value="1"/>
</dbReference>
<evidence type="ECO:0000256" key="27">
    <source>
        <dbReference type="SAM" id="Phobius"/>
    </source>
</evidence>
<dbReference type="Pfam" id="PF07714">
    <property type="entry name" value="PK_Tyr_Ser-Thr"/>
    <property type="match status" value="1"/>
</dbReference>
<evidence type="ECO:0000256" key="17">
    <source>
        <dbReference type="ARBA" id="ARBA00023157"/>
    </source>
</evidence>
<dbReference type="InterPro" id="IPR008266">
    <property type="entry name" value="Tyr_kinase_AS"/>
</dbReference>
<evidence type="ECO:0000256" key="1">
    <source>
        <dbReference type="ARBA" id="ARBA00004167"/>
    </source>
</evidence>
<dbReference type="GO" id="GO:0007169">
    <property type="term" value="P:cell surface receptor protein tyrosine kinase signaling pathway"/>
    <property type="evidence" value="ECO:0007669"/>
    <property type="project" value="TreeGrafter"/>
</dbReference>
<dbReference type="InterPro" id="IPR020635">
    <property type="entry name" value="Tyr_kinase_cat_dom"/>
</dbReference>
<evidence type="ECO:0000313" key="29">
    <source>
        <dbReference type="EMBL" id="KAK3927083.1"/>
    </source>
</evidence>
<dbReference type="PANTHER" id="PTHR24416">
    <property type="entry name" value="TYROSINE-PROTEIN KINASE RECEPTOR"/>
    <property type="match status" value="1"/>
</dbReference>
<gene>
    <name evidence="29" type="ORF">KUF71_015389</name>
</gene>
<evidence type="ECO:0000256" key="15">
    <source>
        <dbReference type="ARBA" id="ARBA00023136"/>
    </source>
</evidence>
<evidence type="ECO:0000256" key="2">
    <source>
        <dbReference type="ARBA" id="ARBA00004651"/>
    </source>
</evidence>
<keyword evidence="7 27" id="KW-0812">Transmembrane</keyword>
<dbReference type="FunFam" id="3.40.50.2300:FF:000063">
    <property type="entry name" value="Gamma-aminobutyric acid type B receptor subunit"/>
    <property type="match status" value="1"/>
</dbReference>
<keyword evidence="21" id="KW-0393">Immunoglobulin domain</keyword>
<evidence type="ECO:0000256" key="9">
    <source>
        <dbReference type="ARBA" id="ARBA00022737"/>
    </source>
</evidence>
<evidence type="ECO:0000256" key="20">
    <source>
        <dbReference type="ARBA" id="ARBA00023224"/>
    </source>
</evidence>
<comment type="function">
    <text evidence="23">Receptor for basic fibroblast growth factor.</text>
</comment>
<evidence type="ECO:0000256" key="22">
    <source>
        <dbReference type="ARBA" id="ARBA00051243"/>
    </source>
</evidence>
<dbReference type="InterPro" id="IPR001828">
    <property type="entry name" value="ANF_lig-bd_rcpt"/>
</dbReference>
<evidence type="ECO:0000259" key="28">
    <source>
        <dbReference type="PROSITE" id="PS50011"/>
    </source>
</evidence>
<comment type="catalytic activity">
    <reaction evidence="22">
        <text>L-tyrosyl-[protein] + ATP = O-phospho-L-tyrosyl-[protein] + ADP + H(+)</text>
        <dbReference type="Rhea" id="RHEA:10596"/>
        <dbReference type="Rhea" id="RHEA-COMP:10136"/>
        <dbReference type="Rhea" id="RHEA-COMP:20101"/>
        <dbReference type="ChEBI" id="CHEBI:15378"/>
        <dbReference type="ChEBI" id="CHEBI:30616"/>
        <dbReference type="ChEBI" id="CHEBI:46858"/>
        <dbReference type="ChEBI" id="CHEBI:61978"/>
        <dbReference type="ChEBI" id="CHEBI:456216"/>
        <dbReference type="EC" id="2.7.10.1"/>
    </reaction>
</comment>
<evidence type="ECO:0000256" key="11">
    <source>
        <dbReference type="ARBA" id="ARBA00022777"/>
    </source>
</evidence>
<feature type="domain" description="Protein kinase" evidence="28">
    <location>
        <begin position="915"/>
        <end position="1188"/>
    </location>
</feature>
<keyword evidence="17" id="KW-1015">Disulfide bond</keyword>
<dbReference type="PROSITE" id="PS50011">
    <property type="entry name" value="PROTEIN_KINASE_DOM"/>
    <property type="match status" value="1"/>
</dbReference>
<dbReference type="SUPFAM" id="SSF53822">
    <property type="entry name" value="Periplasmic binding protein-like I"/>
    <property type="match status" value="1"/>
</dbReference>
<dbReference type="Pfam" id="PF01094">
    <property type="entry name" value="ANF_receptor"/>
    <property type="match status" value="1"/>
</dbReference>
<dbReference type="FunFam" id="3.30.200.20:FF:000593">
    <property type="entry name" value="Predicted protein"/>
    <property type="match status" value="1"/>
</dbReference>
<dbReference type="InterPro" id="IPR000719">
    <property type="entry name" value="Prot_kinase_dom"/>
</dbReference>
<dbReference type="PANTHER" id="PTHR24416:SF489">
    <property type="entry name" value="PROTEIN KINASE DOMAIN-CONTAINING PROTEIN"/>
    <property type="match status" value="1"/>
</dbReference>
<dbReference type="CDD" id="cd06366">
    <property type="entry name" value="PBP1_GABAb_receptor"/>
    <property type="match status" value="1"/>
</dbReference>
<evidence type="ECO:0000256" key="16">
    <source>
        <dbReference type="ARBA" id="ARBA00023137"/>
    </source>
</evidence>
<keyword evidence="9" id="KW-0677">Repeat</keyword>
<keyword evidence="6" id="KW-0808">Transferase</keyword>
<reference evidence="29" key="1">
    <citation type="submission" date="2021-07" db="EMBL/GenBank/DDBJ databases">
        <authorList>
            <person name="Catto M.A."/>
            <person name="Jacobson A."/>
            <person name="Kennedy G."/>
            <person name="Labadie P."/>
            <person name="Hunt B.G."/>
            <person name="Srinivasan R."/>
        </authorList>
    </citation>
    <scope>NUCLEOTIDE SEQUENCE</scope>
    <source>
        <strain evidence="29">PL_HMW_Pooled</strain>
        <tissue evidence="29">Head</tissue>
    </source>
</reference>
<dbReference type="Proteomes" id="UP001219518">
    <property type="component" value="Unassembled WGS sequence"/>
</dbReference>
<keyword evidence="15 27" id="KW-0472">Membrane</keyword>
<accession>A0AAE1HTI8</accession>
<dbReference type="InterPro" id="IPR011009">
    <property type="entry name" value="Kinase-like_dom_sf"/>
</dbReference>
<dbReference type="PRINTS" id="PR01176">
    <property type="entry name" value="GABABRECEPTR"/>
</dbReference>
<evidence type="ECO:0000256" key="25">
    <source>
        <dbReference type="PROSITE-ProRule" id="PRU10141"/>
    </source>
</evidence>
<evidence type="ECO:0000256" key="21">
    <source>
        <dbReference type="ARBA" id="ARBA00023319"/>
    </source>
</evidence>
<organism evidence="29 30">
    <name type="scientific">Frankliniella fusca</name>
    <dbReference type="NCBI Taxonomy" id="407009"/>
    <lineage>
        <taxon>Eukaryota</taxon>
        <taxon>Metazoa</taxon>
        <taxon>Ecdysozoa</taxon>
        <taxon>Arthropoda</taxon>
        <taxon>Hexapoda</taxon>
        <taxon>Insecta</taxon>
        <taxon>Pterygota</taxon>
        <taxon>Neoptera</taxon>
        <taxon>Paraneoptera</taxon>
        <taxon>Thysanoptera</taxon>
        <taxon>Terebrantia</taxon>
        <taxon>Thripoidea</taxon>
        <taxon>Thripidae</taxon>
        <taxon>Frankliniella</taxon>
    </lineage>
</organism>
<evidence type="ECO:0000256" key="7">
    <source>
        <dbReference type="ARBA" id="ARBA00022692"/>
    </source>
</evidence>
<comment type="caution">
    <text evidence="29">The sequence shown here is derived from an EMBL/GenBank/DDBJ whole genome shotgun (WGS) entry which is preliminary data.</text>
</comment>
<keyword evidence="18 29" id="KW-0675">Receptor</keyword>
<feature type="region of interest" description="Disordered" evidence="26">
    <location>
        <begin position="1287"/>
        <end position="1310"/>
    </location>
</feature>
<keyword evidence="10 25" id="KW-0547">Nucleotide-binding</keyword>
<keyword evidence="12 25" id="KW-0067">ATP-binding</keyword>
<dbReference type="Gene3D" id="3.40.50.2300">
    <property type="match status" value="2"/>
</dbReference>
<keyword evidence="14" id="KW-0297">G-protein coupled receptor</keyword>
<dbReference type="InterPro" id="IPR028082">
    <property type="entry name" value="Peripla_BP_I"/>
</dbReference>
<evidence type="ECO:0000256" key="18">
    <source>
        <dbReference type="ARBA" id="ARBA00023170"/>
    </source>
</evidence>
<dbReference type="Gene3D" id="1.10.510.10">
    <property type="entry name" value="Transferase(Phosphotransferase) domain 1"/>
    <property type="match status" value="1"/>
</dbReference>
<dbReference type="PROSITE" id="PS00107">
    <property type="entry name" value="PROTEIN_KINASE_ATP"/>
    <property type="match status" value="1"/>
</dbReference>
<keyword evidence="19" id="KW-0325">Glycoprotein</keyword>
<dbReference type="InterPro" id="IPR050122">
    <property type="entry name" value="RTK"/>
</dbReference>
<dbReference type="GO" id="GO:0004930">
    <property type="term" value="F:G protein-coupled receptor activity"/>
    <property type="evidence" value="ECO:0007669"/>
    <property type="project" value="UniProtKB-KW"/>
</dbReference>
<dbReference type="SUPFAM" id="SSF53850">
    <property type="entry name" value="Periplasmic binding protein-like II"/>
    <property type="match status" value="1"/>
</dbReference>
<evidence type="ECO:0000256" key="12">
    <source>
        <dbReference type="ARBA" id="ARBA00022840"/>
    </source>
</evidence>
<keyword evidence="16" id="KW-0829">Tyrosine-protein kinase</keyword>
<keyword evidence="20" id="KW-0807">Transducer</keyword>
<feature type="compositionally biased region" description="Basic and acidic residues" evidence="26">
    <location>
        <begin position="27"/>
        <end position="48"/>
    </location>
</feature>
<dbReference type="SUPFAM" id="SSF56112">
    <property type="entry name" value="Protein kinase-like (PK-like)"/>
    <property type="match status" value="1"/>
</dbReference>
<keyword evidence="11" id="KW-0418">Kinase</keyword>
<keyword evidence="4" id="KW-1003">Cell membrane</keyword>
<evidence type="ECO:0000256" key="4">
    <source>
        <dbReference type="ARBA" id="ARBA00022475"/>
    </source>
</evidence>
<evidence type="ECO:0000256" key="24">
    <source>
        <dbReference type="ARBA" id="ARBA00073785"/>
    </source>
</evidence>
<evidence type="ECO:0000256" key="13">
    <source>
        <dbReference type="ARBA" id="ARBA00022989"/>
    </source>
</evidence>
<dbReference type="PROSITE" id="PS00109">
    <property type="entry name" value="PROTEIN_KINASE_TYR"/>
    <property type="match status" value="1"/>
</dbReference>
<dbReference type="Gene3D" id="3.30.200.20">
    <property type="entry name" value="Phosphorylase Kinase, domain 1"/>
    <property type="match status" value="1"/>
</dbReference>
<keyword evidence="13 27" id="KW-1133">Transmembrane helix</keyword>
<dbReference type="InterPro" id="IPR017441">
    <property type="entry name" value="Protein_kinase_ATP_BS"/>
</dbReference>
<evidence type="ECO:0000313" key="30">
    <source>
        <dbReference type="Proteomes" id="UP001219518"/>
    </source>
</evidence>
<feature type="binding site" evidence="25">
    <location>
        <position position="947"/>
    </location>
    <ligand>
        <name>ATP</name>
        <dbReference type="ChEBI" id="CHEBI:30616"/>
    </ligand>
</feature>
<dbReference type="InterPro" id="IPR001245">
    <property type="entry name" value="Ser-Thr/Tyr_kinase_cat_dom"/>
</dbReference>
<sequence>MSAAEVRTGEGSAPEGSCLVSGPARRLLQDEAVTRDTLSRRQASKENPPRFLLVGGEPTELRLETSPRRLTHRLITHVFRIFLLEVLGYGSVRIVDVEDSGFNATRVVNRIGGAEASEDARSPRSMVNLEVWTGPDDSLAQWWSEHSLNVLESGPVTSPGRFAWFIPRKSRDKPSDLTWKIFNDLKTAERFSLSPRDFQYFNIDKLLRDEKGYFCTEEFCENGRYIPNHCKRENCATLFTSYGDMTGFVKHHIEELQLFVEVIWVGPHLRNLTNEVALRYHAKGGDKEIVLLGWSPSELTVPGDMLYSIVTFPPCEEMVSSKTVGCKYELQRLLKLAWTKLKEAAPPAYESVRKVQFDHADYQYLVQQSQLSESQSDEEIACGWLKENEEKWKDWVWSNDNKDVLYIGGIFPLSGHIYSAKGIVIAARMAREAINKNKDILRDYKLQLLVADGQCRSDVVMKTFIDYIYLDMYPKLVGILGPACSDSVEPLAGVSKLYRTVVISYSAEGSSFSDRSKYPYFYRTIGENNQYKNVYLQLFQQIGWTQVASLTEDGQRYTEYLSHLQDLMQTHGIQYIANRKFPRNRDNTAMPKYLKELKSKNARILIGDVNDDAARSLMCAAYHLDMTSKHGYVWFLPLWLSPHWYDTSSFSNSSEIVNCSTAQMIEAINGHLALTHTYYAGDNETMQEKISVGQWKEKYEEECARNKIETHNYAGFAYDAVWTYAFALDALMKENQSHLVTLHNETTVKRYVEIISATDFNGVSGHINFKSGPSRSSVLQVVQWLNNRTYTVGTYYPNTSVADGRGRLELNKSAIVWLTPDGSVPWDGKETSPQCVLAGFANALNVNCEVAIVIANITGFGLLGTLLIIAFIIVKRRYDQKVQMTQKYMRSLGIDLLTPSNIECLDKWEIPRDFVVVNRKLGEGAFGTVYGGETKIDDKGWIPVAVKTLKKGSTMEEKLDFLSEAEVMKRLDHKNVVKLIGVCTKSEPVYTVMEFMLYGDMKTYLLARRHLVYDKVSEESDEVSNRRLTSMALDIARALSYLAELRYVHRDVALRNCLVNVSRVVKLGDFGMTRPMFENDYYKFNRKGWMPVRWMSPESLALGVFTPASDVWAYGVLLYEIITFGSFPFQGLSNTEVLESVKAGNTITIPSGVKPQLEGLIKSCWNADYKKRPQSSEIVEFLANNPRLLSPCLDVPLSSVQIEDTGQLEMSLPERLRKCSVSLNFLNRNVGRSQSVNADPILTQCHHETTRNTLLDSSVCPTEPLLGTPRSSTTGLGLTKYVTLQHSPSRASPDHHNEYSNHDTEVVSIL</sequence>
<evidence type="ECO:0000256" key="14">
    <source>
        <dbReference type="ARBA" id="ARBA00023040"/>
    </source>
</evidence>
<evidence type="ECO:0000256" key="3">
    <source>
        <dbReference type="ARBA" id="ARBA00011902"/>
    </source>
</evidence>
<evidence type="ECO:0000256" key="23">
    <source>
        <dbReference type="ARBA" id="ARBA00056965"/>
    </source>
</evidence>
<feature type="compositionally biased region" description="Basic and acidic residues" evidence="26">
    <location>
        <begin position="1292"/>
        <end position="1310"/>
    </location>
</feature>
<feature type="transmembrane region" description="Helical" evidence="27">
    <location>
        <begin position="850"/>
        <end position="874"/>
    </location>
</feature>
<name>A0AAE1HTI8_9NEOP</name>
<evidence type="ECO:0000256" key="19">
    <source>
        <dbReference type="ARBA" id="ARBA00023180"/>
    </source>
</evidence>
<evidence type="ECO:0000256" key="6">
    <source>
        <dbReference type="ARBA" id="ARBA00022679"/>
    </source>
</evidence>
<keyword evidence="30" id="KW-1185">Reference proteome</keyword>
<dbReference type="FunFam" id="1.10.510.10:FF:001227">
    <property type="entry name" value="Tyrosine-protein kinase receptor"/>
    <property type="match status" value="1"/>
</dbReference>
<keyword evidence="5" id="KW-0597">Phosphoprotein</keyword>
<comment type="subcellular location">
    <subcellularLocation>
        <location evidence="2">Cell membrane</location>
        <topology evidence="2">Multi-pass membrane protein</topology>
    </subcellularLocation>
    <subcellularLocation>
        <location evidence="1">Membrane</location>
        <topology evidence="1">Single-pass membrane protein</topology>
    </subcellularLocation>
</comment>
<proteinExistence type="predicted"/>
<dbReference type="PRINTS" id="PR00109">
    <property type="entry name" value="TYRKINASE"/>
</dbReference>
<dbReference type="PRINTS" id="PR01177">
    <property type="entry name" value="GABAB1RECPTR"/>
</dbReference>
<dbReference type="CDD" id="cd00192">
    <property type="entry name" value="PTKc"/>
    <property type="match status" value="1"/>
</dbReference>
<dbReference type="GO" id="GO:0005524">
    <property type="term" value="F:ATP binding"/>
    <property type="evidence" value="ECO:0007669"/>
    <property type="project" value="UniProtKB-UniRule"/>
</dbReference>
<feature type="region of interest" description="Disordered" evidence="26">
    <location>
        <begin position="1"/>
        <end position="51"/>
    </location>
</feature>
<dbReference type="GO" id="GO:0004714">
    <property type="term" value="F:transmembrane receptor protein tyrosine kinase activity"/>
    <property type="evidence" value="ECO:0007669"/>
    <property type="project" value="UniProtKB-EC"/>
</dbReference>
<reference evidence="29" key="2">
    <citation type="journal article" date="2023" name="BMC Genomics">
        <title>Pest status, molecular evolution, and epigenetic factors derived from the genome assembly of Frankliniella fusca, a thysanopteran phytovirus vector.</title>
        <authorList>
            <person name="Catto M.A."/>
            <person name="Labadie P.E."/>
            <person name="Jacobson A.L."/>
            <person name="Kennedy G.G."/>
            <person name="Srinivasan R."/>
            <person name="Hunt B.G."/>
        </authorList>
    </citation>
    <scope>NUCLEOTIDE SEQUENCE</scope>
    <source>
        <strain evidence="29">PL_HMW_Pooled</strain>
    </source>
</reference>
<dbReference type="EC" id="2.7.10.1" evidence="3"/>
<keyword evidence="8" id="KW-0732">Signal</keyword>
<dbReference type="EMBL" id="JAHWGI010001278">
    <property type="protein sequence ID" value="KAK3927083.1"/>
    <property type="molecule type" value="Genomic_DNA"/>
</dbReference>
<evidence type="ECO:0000256" key="8">
    <source>
        <dbReference type="ARBA" id="ARBA00022729"/>
    </source>
</evidence>
<evidence type="ECO:0000256" key="26">
    <source>
        <dbReference type="SAM" id="MobiDB-lite"/>
    </source>
</evidence>